<feature type="compositionally biased region" description="Basic and acidic residues" evidence="1">
    <location>
        <begin position="149"/>
        <end position="164"/>
    </location>
</feature>
<feature type="compositionally biased region" description="Polar residues" evidence="1">
    <location>
        <begin position="189"/>
        <end position="202"/>
    </location>
</feature>
<dbReference type="InterPro" id="IPR039875">
    <property type="entry name" value="LENG1-like"/>
</dbReference>
<feature type="compositionally biased region" description="Basic and acidic residues" evidence="1">
    <location>
        <begin position="308"/>
        <end position="327"/>
    </location>
</feature>
<dbReference type="HOGENOM" id="CLU_047019_1_1_1"/>
<reference evidence="3 4" key="1">
    <citation type="submission" date="2014-02" db="EMBL/GenBank/DDBJ databases">
        <title>The Genome Sequence of Trichophyton interdigitale MR816.</title>
        <authorList>
            <consortium name="The Broad Institute Genomics Platform"/>
            <person name="Cuomo C.A."/>
            <person name="White T.C."/>
            <person name="Graser Y."/>
            <person name="Martinez-Rossi N."/>
            <person name="Heitman J."/>
            <person name="Young S.K."/>
            <person name="Zeng Q."/>
            <person name="Gargeya S."/>
            <person name="Abouelleil A."/>
            <person name="Alvarado L."/>
            <person name="Chapman S.B."/>
            <person name="Gainer-Dewar J."/>
            <person name="Goldberg J."/>
            <person name="Griggs A."/>
            <person name="Gujja S."/>
            <person name="Hansen M."/>
            <person name="Howarth C."/>
            <person name="Imamovic A."/>
            <person name="Larimer J."/>
            <person name="Martinez D."/>
            <person name="Murphy C."/>
            <person name="Pearson M.D."/>
            <person name="Persinoti G."/>
            <person name="Poon T."/>
            <person name="Priest M."/>
            <person name="Roberts A.D."/>
            <person name="Saif S."/>
            <person name="Shea T.D."/>
            <person name="Sykes S.N."/>
            <person name="Wortman J."/>
            <person name="Nusbaum C."/>
            <person name="Birren B."/>
        </authorList>
    </citation>
    <scope>NUCLEOTIDE SEQUENCE [LARGE SCALE GENOMIC DNA]</scope>
    <source>
        <strain evidence="3 4">MR816</strain>
    </source>
</reference>
<evidence type="ECO:0000259" key="2">
    <source>
        <dbReference type="SMART" id="SM01083"/>
    </source>
</evidence>
<organism evidence="3 4">
    <name type="scientific">Trichophyton interdigitale (strain MR816)</name>
    <dbReference type="NCBI Taxonomy" id="1215338"/>
    <lineage>
        <taxon>Eukaryota</taxon>
        <taxon>Fungi</taxon>
        <taxon>Dikarya</taxon>
        <taxon>Ascomycota</taxon>
        <taxon>Pezizomycotina</taxon>
        <taxon>Eurotiomycetes</taxon>
        <taxon>Eurotiomycetidae</taxon>
        <taxon>Onygenales</taxon>
        <taxon>Arthrodermataceae</taxon>
        <taxon>Trichophyton</taxon>
    </lineage>
</organism>
<dbReference type="OMA" id="KRYSAQF"/>
<accession>A0A059J331</accession>
<feature type="compositionally biased region" description="Basic and acidic residues" evidence="1">
    <location>
        <begin position="114"/>
        <end position="123"/>
    </location>
</feature>
<sequence length="365" mass="43077">MPLHLLGKKSWNVYNKDNIERVRRDEARAKAEEEENERKQREEDAERRIDILRGKIPAPLSDAVDEKERHSRSRGKLTGESRHRKRRRLAGENDTDRDIRFAKEDAELACQRLESKASRRPTDDAPIVDKSGHISLFPEESTFRRRRSDKNPEAEAETAKKNQELEDQYTMRFSNAAGYKQQLTSTPWYSSSTTEISTQNVGLPNKNVWGDEDPRRQEREKVRIATNDPLAAMKKGVKQLKEVEKERTKWAEERERELKALKREERDKEKRHRRRQRDNGDSDDSLDGFRLDAGVERRERRRHRSRSRDRDRDRGSRRDRSRHDEERRKRRNDRHASKTGSNSEKVSVAWSQAPGKRYSAQFAGT</sequence>
<feature type="compositionally biased region" description="Basic and acidic residues" evidence="1">
    <location>
        <begin position="287"/>
        <end position="298"/>
    </location>
</feature>
<dbReference type="InterPro" id="IPR019339">
    <property type="entry name" value="CIR_N_dom"/>
</dbReference>
<dbReference type="AlphaFoldDB" id="A0A059J331"/>
<proteinExistence type="predicted"/>
<dbReference type="Proteomes" id="UP000024533">
    <property type="component" value="Unassembled WGS sequence"/>
</dbReference>
<dbReference type="OrthoDB" id="2159131at2759"/>
<gene>
    <name evidence="3" type="ORF">H109_05799</name>
</gene>
<dbReference type="PANTHER" id="PTHR22093">
    <property type="entry name" value="LEUKOCYTE RECEPTOR CLUSTER LRC MEMBER 1"/>
    <property type="match status" value="1"/>
</dbReference>
<evidence type="ECO:0000256" key="1">
    <source>
        <dbReference type="SAM" id="MobiDB-lite"/>
    </source>
</evidence>
<feature type="region of interest" description="Disordered" evidence="1">
    <location>
        <begin position="189"/>
        <end position="365"/>
    </location>
</feature>
<feature type="region of interest" description="Disordered" evidence="1">
    <location>
        <begin position="114"/>
        <end position="164"/>
    </location>
</feature>
<keyword evidence="4" id="KW-1185">Reference proteome</keyword>
<comment type="caution">
    <text evidence="3">The sequence shown here is derived from an EMBL/GenBank/DDBJ whole genome shotgun (WGS) entry which is preliminary data.</text>
</comment>
<protein>
    <recommendedName>
        <fullName evidence="2">CBF1-interacting co-repressor CIR N-terminal domain-containing protein</fullName>
    </recommendedName>
</protein>
<evidence type="ECO:0000313" key="4">
    <source>
        <dbReference type="Proteomes" id="UP000024533"/>
    </source>
</evidence>
<dbReference type="PANTHER" id="PTHR22093:SF0">
    <property type="entry name" value="LEUKOCYTE RECEPTOR CLUSTER MEMBER 1"/>
    <property type="match status" value="1"/>
</dbReference>
<feature type="domain" description="CBF1-interacting co-repressor CIR N-terminal" evidence="2">
    <location>
        <begin position="10"/>
        <end position="46"/>
    </location>
</feature>
<feature type="compositionally biased region" description="Basic and acidic residues" evidence="1">
    <location>
        <begin position="26"/>
        <end position="53"/>
    </location>
</feature>
<evidence type="ECO:0000313" key="3">
    <source>
        <dbReference type="EMBL" id="KDB22286.1"/>
    </source>
</evidence>
<dbReference type="SMART" id="SM01083">
    <property type="entry name" value="Cir_N"/>
    <property type="match status" value="1"/>
</dbReference>
<name>A0A059J331_TRIIM</name>
<dbReference type="STRING" id="1215338.A0A059J331"/>
<dbReference type="Pfam" id="PF10197">
    <property type="entry name" value="Cir_N"/>
    <property type="match status" value="1"/>
</dbReference>
<feature type="region of interest" description="Disordered" evidence="1">
    <location>
        <begin position="26"/>
        <end position="97"/>
    </location>
</feature>
<feature type="compositionally biased region" description="Basic and acidic residues" evidence="1">
    <location>
        <begin position="239"/>
        <end position="268"/>
    </location>
</feature>
<feature type="compositionally biased region" description="Basic and acidic residues" evidence="1">
    <location>
        <begin position="212"/>
        <end position="223"/>
    </location>
</feature>
<dbReference type="EMBL" id="AOKY01000364">
    <property type="protein sequence ID" value="KDB22286.1"/>
    <property type="molecule type" value="Genomic_DNA"/>
</dbReference>